<feature type="transmembrane region" description="Helical" evidence="5">
    <location>
        <begin position="17"/>
        <end position="38"/>
    </location>
</feature>
<keyword evidence="7" id="KW-1185">Reference proteome</keyword>
<dbReference type="GO" id="GO:0012505">
    <property type="term" value="C:endomembrane system"/>
    <property type="evidence" value="ECO:0007669"/>
    <property type="project" value="UniProtKB-SubCell"/>
</dbReference>
<feature type="transmembrane region" description="Helical" evidence="5">
    <location>
        <begin position="45"/>
        <end position="64"/>
    </location>
</feature>
<comment type="subcellular location">
    <subcellularLocation>
        <location evidence="1">Endomembrane system</location>
        <topology evidence="1">Multi-pass membrane protein</topology>
    </subcellularLocation>
</comment>
<evidence type="ECO:0000256" key="1">
    <source>
        <dbReference type="ARBA" id="ARBA00004127"/>
    </source>
</evidence>
<dbReference type="Gene3D" id="1.20.120.1630">
    <property type="match status" value="1"/>
</dbReference>
<name>A0A964T7I2_9HYPH</name>
<proteinExistence type="predicted"/>
<evidence type="ECO:0000313" key="6">
    <source>
        <dbReference type="EMBL" id="MYZ49510.1"/>
    </source>
</evidence>
<keyword evidence="3 5" id="KW-1133">Transmembrane helix</keyword>
<dbReference type="Pfam" id="PF04191">
    <property type="entry name" value="PEMT"/>
    <property type="match status" value="1"/>
</dbReference>
<dbReference type="OrthoDB" id="9811969at2"/>
<evidence type="ECO:0000256" key="4">
    <source>
        <dbReference type="ARBA" id="ARBA00023136"/>
    </source>
</evidence>
<dbReference type="InterPro" id="IPR007318">
    <property type="entry name" value="Phopholipid_MeTrfase"/>
</dbReference>
<keyword evidence="2 5" id="KW-0812">Transmembrane</keyword>
<accession>A0A964T7I2</accession>
<dbReference type="EMBL" id="SPKJ01000078">
    <property type="protein sequence ID" value="MYZ49510.1"/>
    <property type="molecule type" value="Genomic_DNA"/>
</dbReference>
<dbReference type="RefSeq" id="WP_161141851.1">
    <property type="nucleotide sequence ID" value="NZ_SPKJ01000078.1"/>
</dbReference>
<sequence>MEPDIAESPNRVPWPPIVLFGALGLGFALGAVVPLPWLEGRARDIAFGAGLLMVTAALVIDMRVTRIFRRHGTTLLPHRGADALATDGPFAWSRNPIYLGNLVLIAGVGLAAGELWHLVLVPVAALLLERLAIVREEAHLEAKFGQAWRDYARRVRRWI</sequence>
<dbReference type="InterPro" id="IPR052527">
    <property type="entry name" value="Metal_cation-efflux_comp"/>
</dbReference>
<dbReference type="AlphaFoldDB" id="A0A964T7I2"/>
<organism evidence="6 7">
    <name type="scientific">Propylenella binzhouense</name>
    <dbReference type="NCBI Taxonomy" id="2555902"/>
    <lineage>
        <taxon>Bacteria</taxon>
        <taxon>Pseudomonadati</taxon>
        <taxon>Pseudomonadota</taxon>
        <taxon>Alphaproteobacteria</taxon>
        <taxon>Hyphomicrobiales</taxon>
        <taxon>Propylenellaceae</taxon>
        <taxon>Propylenella</taxon>
    </lineage>
</organism>
<dbReference type="PANTHER" id="PTHR43847:SF1">
    <property type="entry name" value="BLL3993 PROTEIN"/>
    <property type="match status" value="1"/>
</dbReference>
<protein>
    <submittedName>
        <fullName evidence="6">Isoprenylcysteine carboxylmethyltransferase family protein</fullName>
    </submittedName>
</protein>
<keyword evidence="4 5" id="KW-0472">Membrane</keyword>
<comment type="caution">
    <text evidence="6">The sequence shown here is derived from an EMBL/GenBank/DDBJ whole genome shotgun (WGS) entry which is preliminary data.</text>
</comment>
<dbReference type="PANTHER" id="PTHR43847">
    <property type="entry name" value="BLL3993 PROTEIN"/>
    <property type="match status" value="1"/>
</dbReference>
<dbReference type="Proteomes" id="UP000773614">
    <property type="component" value="Unassembled WGS sequence"/>
</dbReference>
<gene>
    <name evidence="6" type="ORF">E4O86_17510</name>
</gene>
<reference evidence="6" key="1">
    <citation type="submission" date="2019-03" db="EMBL/GenBank/DDBJ databases">
        <title>Afifella sp. nov., isolated from activated sludge.</title>
        <authorList>
            <person name="Li Q."/>
            <person name="Liu Y."/>
        </authorList>
    </citation>
    <scope>NUCLEOTIDE SEQUENCE</scope>
    <source>
        <strain evidence="6">L72</strain>
    </source>
</reference>
<evidence type="ECO:0000256" key="2">
    <source>
        <dbReference type="ARBA" id="ARBA00022692"/>
    </source>
</evidence>
<evidence type="ECO:0000256" key="5">
    <source>
        <dbReference type="SAM" id="Phobius"/>
    </source>
</evidence>
<evidence type="ECO:0000313" key="7">
    <source>
        <dbReference type="Proteomes" id="UP000773614"/>
    </source>
</evidence>
<feature type="transmembrane region" description="Helical" evidence="5">
    <location>
        <begin position="102"/>
        <end position="128"/>
    </location>
</feature>
<evidence type="ECO:0000256" key="3">
    <source>
        <dbReference type="ARBA" id="ARBA00022989"/>
    </source>
</evidence>